<name>E3L7U5_PUCGT</name>
<sequence>MEYPEAELADDREEEERETEGEALAVLALPLVADVTAGKFCLAAFVHGGALVALPTLDADDLRCGGHLKQEARCEENDNEPAHGCVVWRGEGGSTIAVGLDLATGGEW</sequence>
<reference evidence="3" key="2">
    <citation type="journal article" date="2011" name="Proc. Natl. Acad. Sci. U.S.A.">
        <title>Obligate biotrophy features unraveled by the genomic analysis of rust fungi.</title>
        <authorList>
            <person name="Duplessis S."/>
            <person name="Cuomo C.A."/>
            <person name="Lin Y.-C."/>
            <person name="Aerts A."/>
            <person name="Tisserant E."/>
            <person name="Veneault-Fourrey C."/>
            <person name="Joly D.L."/>
            <person name="Hacquard S."/>
            <person name="Amselem J."/>
            <person name="Cantarel B.L."/>
            <person name="Chiu R."/>
            <person name="Coutinho P.M."/>
            <person name="Feau N."/>
            <person name="Field M."/>
            <person name="Frey P."/>
            <person name="Gelhaye E."/>
            <person name="Goldberg J."/>
            <person name="Grabherr M.G."/>
            <person name="Kodira C.D."/>
            <person name="Kohler A."/>
            <person name="Kuees U."/>
            <person name="Lindquist E.A."/>
            <person name="Lucas S.M."/>
            <person name="Mago R."/>
            <person name="Mauceli E."/>
            <person name="Morin E."/>
            <person name="Murat C."/>
            <person name="Pangilinan J.L."/>
            <person name="Park R."/>
            <person name="Pearson M."/>
            <person name="Quesneville H."/>
            <person name="Rouhier N."/>
            <person name="Sakthikumar S."/>
            <person name="Salamov A.A."/>
            <person name="Schmutz J."/>
            <person name="Selles B."/>
            <person name="Shapiro H."/>
            <person name="Tanguay P."/>
            <person name="Tuskan G.A."/>
            <person name="Henrissat B."/>
            <person name="Van de Peer Y."/>
            <person name="Rouze P."/>
            <person name="Ellis J.G."/>
            <person name="Dodds P.N."/>
            <person name="Schein J.E."/>
            <person name="Zhong S."/>
            <person name="Hamelin R.C."/>
            <person name="Grigoriev I.V."/>
            <person name="Szabo L.J."/>
            <person name="Martin F."/>
        </authorList>
    </citation>
    <scope>NUCLEOTIDE SEQUENCE [LARGE SCALE GENOMIC DNA]</scope>
    <source>
        <strain evidence="3">CRL 75-36-700-3 / race SCCL</strain>
    </source>
</reference>
<gene>
    <name evidence="2" type="ORF">PGTG_18619</name>
</gene>
<keyword evidence="3" id="KW-1185">Reference proteome</keyword>
<organism evidence="2 3">
    <name type="scientific">Puccinia graminis f. sp. tritici (strain CRL 75-36-700-3 / race SCCL)</name>
    <name type="common">Black stem rust fungus</name>
    <dbReference type="NCBI Taxonomy" id="418459"/>
    <lineage>
        <taxon>Eukaryota</taxon>
        <taxon>Fungi</taxon>
        <taxon>Dikarya</taxon>
        <taxon>Basidiomycota</taxon>
        <taxon>Pucciniomycotina</taxon>
        <taxon>Pucciniomycetes</taxon>
        <taxon>Pucciniales</taxon>
        <taxon>Pucciniaceae</taxon>
        <taxon>Puccinia</taxon>
    </lineage>
</organism>
<evidence type="ECO:0000313" key="2">
    <source>
        <dbReference type="EMBL" id="EFP92620.2"/>
    </source>
</evidence>
<accession>E3L7U5</accession>
<dbReference type="KEGG" id="pgr:PGTG_18619"/>
<dbReference type="AlphaFoldDB" id="E3L7U5"/>
<proteinExistence type="predicted"/>
<protein>
    <submittedName>
        <fullName evidence="2">Uncharacterized protein</fullName>
    </submittedName>
</protein>
<dbReference type="RefSeq" id="XP_003337039.2">
    <property type="nucleotide sequence ID" value="XM_003336991.2"/>
</dbReference>
<evidence type="ECO:0000313" key="3">
    <source>
        <dbReference type="Proteomes" id="UP000008783"/>
    </source>
</evidence>
<dbReference type="VEuPathDB" id="FungiDB:PGTG_18619"/>
<dbReference type="EMBL" id="DS178368">
    <property type="protein sequence ID" value="EFP92620.2"/>
    <property type="molecule type" value="Genomic_DNA"/>
</dbReference>
<dbReference type="InParanoid" id="E3L7U5"/>
<dbReference type="GeneID" id="10538948"/>
<dbReference type="HOGENOM" id="CLU_2198252_0_0_1"/>
<reference key="1">
    <citation type="submission" date="2007-01" db="EMBL/GenBank/DDBJ databases">
        <title>The Genome Sequence of Puccinia graminis f. sp. tritici Strain CRL 75-36-700-3.</title>
        <authorList>
            <consortium name="The Broad Institute Genome Sequencing Platform"/>
            <person name="Birren B."/>
            <person name="Lander E."/>
            <person name="Galagan J."/>
            <person name="Nusbaum C."/>
            <person name="Devon K."/>
            <person name="Cuomo C."/>
            <person name="Jaffe D."/>
            <person name="Butler J."/>
            <person name="Alvarez P."/>
            <person name="Gnerre S."/>
            <person name="Grabherr M."/>
            <person name="Mauceli E."/>
            <person name="Brockman W."/>
            <person name="Young S."/>
            <person name="LaButti K."/>
            <person name="Sykes S."/>
            <person name="DeCaprio D."/>
            <person name="Crawford M."/>
            <person name="Koehrsen M."/>
            <person name="Engels R."/>
            <person name="Montgomery P."/>
            <person name="Pearson M."/>
            <person name="Howarth C."/>
            <person name="Larson L."/>
            <person name="White J."/>
            <person name="Zeng Q."/>
            <person name="Kodira C."/>
            <person name="Yandava C."/>
            <person name="Alvarado L."/>
            <person name="O'Leary S."/>
            <person name="Szabo L."/>
            <person name="Dean R."/>
            <person name="Schein J."/>
        </authorList>
    </citation>
    <scope>NUCLEOTIDE SEQUENCE</scope>
    <source>
        <strain>CRL 75-36-700-3</strain>
    </source>
</reference>
<evidence type="ECO:0000256" key="1">
    <source>
        <dbReference type="SAM" id="MobiDB-lite"/>
    </source>
</evidence>
<dbReference type="Proteomes" id="UP000008783">
    <property type="component" value="Unassembled WGS sequence"/>
</dbReference>
<feature type="region of interest" description="Disordered" evidence="1">
    <location>
        <begin position="1"/>
        <end position="21"/>
    </location>
</feature>